<dbReference type="AlphaFoldDB" id="A0A6A5XT40"/>
<accession>A0A6A5XT40</accession>
<protein>
    <recommendedName>
        <fullName evidence="2">EthD domain-containing protein</fullName>
    </recommendedName>
</protein>
<feature type="domain" description="EthD" evidence="2">
    <location>
        <begin position="18"/>
        <end position="98"/>
    </location>
</feature>
<dbReference type="GO" id="GO:0016491">
    <property type="term" value="F:oxidoreductase activity"/>
    <property type="evidence" value="ECO:0007669"/>
    <property type="project" value="InterPro"/>
</dbReference>
<evidence type="ECO:0000259" key="2">
    <source>
        <dbReference type="Pfam" id="PF07110"/>
    </source>
</evidence>
<dbReference type="RefSeq" id="XP_033384452.1">
    <property type="nucleotide sequence ID" value="XM_033527982.1"/>
</dbReference>
<dbReference type="SUPFAM" id="SSF54909">
    <property type="entry name" value="Dimeric alpha+beta barrel"/>
    <property type="match status" value="1"/>
</dbReference>
<dbReference type="InterPro" id="IPR009799">
    <property type="entry name" value="EthD_dom"/>
</dbReference>
<dbReference type="Proteomes" id="UP000799778">
    <property type="component" value="Unassembled WGS sequence"/>
</dbReference>
<dbReference type="Gene3D" id="3.30.70.100">
    <property type="match status" value="1"/>
</dbReference>
<dbReference type="InterPro" id="IPR011008">
    <property type="entry name" value="Dimeric_a/b-barrel"/>
</dbReference>
<reference evidence="3" key="1">
    <citation type="journal article" date="2020" name="Stud. Mycol.">
        <title>101 Dothideomycetes genomes: a test case for predicting lifestyles and emergence of pathogens.</title>
        <authorList>
            <person name="Haridas S."/>
            <person name="Albert R."/>
            <person name="Binder M."/>
            <person name="Bloem J."/>
            <person name="Labutti K."/>
            <person name="Salamov A."/>
            <person name="Andreopoulos B."/>
            <person name="Baker S."/>
            <person name="Barry K."/>
            <person name="Bills G."/>
            <person name="Bluhm B."/>
            <person name="Cannon C."/>
            <person name="Castanera R."/>
            <person name="Culley D."/>
            <person name="Daum C."/>
            <person name="Ezra D."/>
            <person name="Gonzalez J."/>
            <person name="Henrissat B."/>
            <person name="Kuo A."/>
            <person name="Liang C."/>
            <person name="Lipzen A."/>
            <person name="Lutzoni F."/>
            <person name="Magnuson J."/>
            <person name="Mondo S."/>
            <person name="Nolan M."/>
            <person name="Ohm R."/>
            <person name="Pangilinan J."/>
            <person name="Park H.-J."/>
            <person name="Ramirez L."/>
            <person name="Alfaro M."/>
            <person name="Sun H."/>
            <person name="Tritt A."/>
            <person name="Yoshinaga Y."/>
            <person name="Zwiers L.-H."/>
            <person name="Turgeon B."/>
            <person name="Goodwin S."/>
            <person name="Spatafora J."/>
            <person name="Crous P."/>
            <person name="Grigoriev I."/>
        </authorList>
    </citation>
    <scope>NUCLEOTIDE SEQUENCE</scope>
    <source>
        <strain evidence="3">CBS 175.79</strain>
    </source>
</reference>
<sequence>MSYWRDMPYTIVIFLSRKPGLSLSTFQNDYETVHIPLLKKVVGDEFPLSHTRHYVDRTDAKARQDDDYLFVSQDSFEYDVVTVYTFANRAHWMRFLERCESNLNIGRLKESENRLIREDGIRMIRMGDTRSTGKNGGEVGWQFVGESPLST</sequence>
<dbReference type="EMBL" id="ML978069">
    <property type="protein sequence ID" value="KAF2016113.1"/>
    <property type="molecule type" value="Genomic_DNA"/>
</dbReference>
<evidence type="ECO:0000313" key="3">
    <source>
        <dbReference type="EMBL" id="KAF2016113.1"/>
    </source>
</evidence>
<dbReference type="Pfam" id="PF07110">
    <property type="entry name" value="EthD"/>
    <property type="match status" value="1"/>
</dbReference>
<comment type="similarity">
    <text evidence="1">Belongs to the tpcK family.</text>
</comment>
<proteinExistence type="inferred from homology"/>
<evidence type="ECO:0000256" key="1">
    <source>
        <dbReference type="ARBA" id="ARBA00005986"/>
    </source>
</evidence>
<dbReference type="OrthoDB" id="2519291at2759"/>
<evidence type="ECO:0000313" key="4">
    <source>
        <dbReference type="Proteomes" id="UP000799778"/>
    </source>
</evidence>
<gene>
    <name evidence="3" type="ORF">BU24DRAFT_422450</name>
</gene>
<keyword evidence="4" id="KW-1185">Reference proteome</keyword>
<name>A0A6A5XT40_9PLEO</name>
<organism evidence="3 4">
    <name type="scientific">Aaosphaeria arxii CBS 175.79</name>
    <dbReference type="NCBI Taxonomy" id="1450172"/>
    <lineage>
        <taxon>Eukaryota</taxon>
        <taxon>Fungi</taxon>
        <taxon>Dikarya</taxon>
        <taxon>Ascomycota</taxon>
        <taxon>Pezizomycotina</taxon>
        <taxon>Dothideomycetes</taxon>
        <taxon>Pleosporomycetidae</taxon>
        <taxon>Pleosporales</taxon>
        <taxon>Pleosporales incertae sedis</taxon>
        <taxon>Aaosphaeria</taxon>
    </lineage>
</organism>
<dbReference type="GeneID" id="54285379"/>